<evidence type="ECO:0000259" key="6">
    <source>
        <dbReference type="Pfam" id="PF02826"/>
    </source>
</evidence>
<dbReference type="OrthoDB" id="1522997at2"/>
<feature type="domain" description="D-isomer specific 2-hydroxyacid dehydrogenase catalytic" evidence="5">
    <location>
        <begin position="34"/>
        <end position="300"/>
    </location>
</feature>
<comment type="caution">
    <text evidence="7">The sequence shown here is derived from an EMBL/GenBank/DDBJ whole genome shotgun (WGS) entry which is preliminary data.</text>
</comment>
<dbReference type="InterPro" id="IPR006140">
    <property type="entry name" value="D-isomer_DH_NAD-bd"/>
</dbReference>
<dbReference type="InterPro" id="IPR050418">
    <property type="entry name" value="D-iso_2-hydroxyacid_DH_PdxB"/>
</dbReference>
<protein>
    <submittedName>
        <fullName evidence="7">Phosphoglycerate dehydrogenase</fullName>
    </submittedName>
</protein>
<reference evidence="7 8" key="1">
    <citation type="submission" date="2019-04" db="EMBL/GenBank/DDBJ databases">
        <title>Lewinella litorea sp. nov., isolated from a marine sand.</title>
        <authorList>
            <person name="Yoon J.-H."/>
        </authorList>
    </citation>
    <scope>NUCLEOTIDE SEQUENCE [LARGE SCALE GENOMIC DNA]</scope>
    <source>
        <strain evidence="7 8">HSMS-39</strain>
    </source>
</reference>
<dbReference type="Pfam" id="PF02826">
    <property type="entry name" value="2-Hacid_dh_C"/>
    <property type="match status" value="1"/>
</dbReference>
<keyword evidence="8" id="KW-1185">Reference proteome</keyword>
<dbReference type="InterPro" id="IPR036291">
    <property type="entry name" value="NAD(P)-bd_dom_sf"/>
</dbReference>
<dbReference type="Gene3D" id="3.40.50.720">
    <property type="entry name" value="NAD(P)-binding Rossmann-like Domain"/>
    <property type="match status" value="2"/>
</dbReference>
<accession>A0A4S4NAX8</accession>
<dbReference type="GO" id="GO:0051287">
    <property type="term" value="F:NAD binding"/>
    <property type="evidence" value="ECO:0007669"/>
    <property type="project" value="InterPro"/>
</dbReference>
<keyword evidence="2 4" id="KW-0560">Oxidoreductase</keyword>
<proteinExistence type="inferred from homology"/>
<gene>
    <name evidence="7" type="ORF">E4021_14755</name>
</gene>
<dbReference type="Proteomes" id="UP000308528">
    <property type="component" value="Unassembled WGS sequence"/>
</dbReference>
<sequence length="309" mass="33524">MKHLVYLLESVDERALQELPADRFTVIPPGQQPDNFAAVNAIVVRGKEEVDRALIDRCPQLSVIVRNGVGVNNIDVDYATQRGIQVLNVPGLNAATVAEHTMGLMLLLVRGMYRLINEVKAGNWDYRLHYTAPELRGLTLGIVGKGDIGQRVAASAGAMGMQIRYSSRQAGDRSAGYRELPELLTECDVVSLHVPLTDGTRGMIGPDALKLMKAGSYLINTARGELVNGPALLQALESGHLAGYASDLMVSGDADTVRQLVVHPNVLITPHAASLTELTFYELSERGLRHVADFFSGNTIEAQYRVNAV</sequence>
<evidence type="ECO:0000256" key="1">
    <source>
        <dbReference type="ARBA" id="ARBA00005854"/>
    </source>
</evidence>
<dbReference type="PROSITE" id="PS00670">
    <property type="entry name" value="D_2_HYDROXYACID_DH_2"/>
    <property type="match status" value="1"/>
</dbReference>
<dbReference type="GO" id="GO:0016616">
    <property type="term" value="F:oxidoreductase activity, acting on the CH-OH group of donors, NAD or NADP as acceptor"/>
    <property type="evidence" value="ECO:0007669"/>
    <property type="project" value="InterPro"/>
</dbReference>
<name>A0A4S4NAX8_9BACT</name>
<keyword evidence="3" id="KW-0520">NAD</keyword>
<dbReference type="RefSeq" id="WP_136460144.1">
    <property type="nucleotide sequence ID" value="NZ_SRSF01000008.1"/>
</dbReference>
<dbReference type="SUPFAM" id="SSF51735">
    <property type="entry name" value="NAD(P)-binding Rossmann-fold domains"/>
    <property type="match status" value="1"/>
</dbReference>
<dbReference type="InterPro" id="IPR006139">
    <property type="entry name" value="D-isomer_2_OHA_DH_cat_dom"/>
</dbReference>
<organism evidence="7 8">
    <name type="scientific">Neolewinella litorea</name>
    <dbReference type="NCBI Taxonomy" id="2562452"/>
    <lineage>
        <taxon>Bacteria</taxon>
        <taxon>Pseudomonadati</taxon>
        <taxon>Bacteroidota</taxon>
        <taxon>Saprospiria</taxon>
        <taxon>Saprospirales</taxon>
        <taxon>Lewinellaceae</taxon>
        <taxon>Neolewinella</taxon>
    </lineage>
</organism>
<dbReference type="AlphaFoldDB" id="A0A4S4NAX8"/>
<dbReference type="InterPro" id="IPR029753">
    <property type="entry name" value="D-isomer_DH_CS"/>
</dbReference>
<dbReference type="SUPFAM" id="SSF52283">
    <property type="entry name" value="Formate/glycerate dehydrogenase catalytic domain-like"/>
    <property type="match status" value="1"/>
</dbReference>
<evidence type="ECO:0000313" key="7">
    <source>
        <dbReference type="EMBL" id="THH36524.1"/>
    </source>
</evidence>
<dbReference type="Pfam" id="PF00389">
    <property type="entry name" value="2-Hacid_dh"/>
    <property type="match status" value="1"/>
</dbReference>
<dbReference type="EMBL" id="SRSF01000008">
    <property type="protein sequence ID" value="THH36524.1"/>
    <property type="molecule type" value="Genomic_DNA"/>
</dbReference>
<evidence type="ECO:0000313" key="8">
    <source>
        <dbReference type="Proteomes" id="UP000308528"/>
    </source>
</evidence>
<comment type="similarity">
    <text evidence="1 4">Belongs to the D-isomer specific 2-hydroxyacid dehydrogenase family.</text>
</comment>
<feature type="domain" description="D-isomer specific 2-hydroxyacid dehydrogenase NAD-binding" evidence="6">
    <location>
        <begin position="102"/>
        <end position="273"/>
    </location>
</feature>
<dbReference type="PROSITE" id="PS00671">
    <property type="entry name" value="D_2_HYDROXYACID_DH_3"/>
    <property type="match status" value="1"/>
</dbReference>
<dbReference type="PANTHER" id="PTHR43761:SF1">
    <property type="entry name" value="D-ISOMER SPECIFIC 2-HYDROXYACID DEHYDROGENASE CATALYTIC DOMAIN-CONTAINING PROTEIN-RELATED"/>
    <property type="match status" value="1"/>
</dbReference>
<dbReference type="PANTHER" id="PTHR43761">
    <property type="entry name" value="D-ISOMER SPECIFIC 2-HYDROXYACID DEHYDROGENASE FAMILY PROTEIN (AFU_ORTHOLOGUE AFUA_1G13630)"/>
    <property type="match status" value="1"/>
</dbReference>
<evidence type="ECO:0000256" key="2">
    <source>
        <dbReference type="ARBA" id="ARBA00023002"/>
    </source>
</evidence>
<evidence type="ECO:0000256" key="3">
    <source>
        <dbReference type="ARBA" id="ARBA00023027"/>
    </source>
</evidence>
<evidence type="ECO:0000259" key="5">
    <source>
        <dbReference type="Pfam" id="PF00389"/>
    </source>
</evidence>
<evidence type="ECO:0000256" key="4">
    <source>
        <dbReference type="RuleBase" id="RU003719"/>
    </source>
</evidence>